<evidence type="ECO:0000256" key="1">
    <source>
        <dbReference type="SAM" id="SignalP"/>
    </source>
</evidence>
<feature type="signal peptide" evidence="1">
    <location>
        <begin position="1"/>
        <end position="24"/>
    </location>
</feature>
<dbReference type="RefSeq" id="WP_149767348.1">
    <property type="nucleotide sequence ID" value="NZ_VDFQ02000001.1"/>
</dbReference>
<feature type="chain" id="PRO_5024371926" description="DUF2771 domain-containing protein" evidence="1">
    <location>
        <begin position="25"/>
        <end position="168"/>
    </location>
</feature>
<comment type="caution">
    <text evidence="2">The sequence shown here is derived from an EMBL/GenBank/DDBJ whole genome shotgun (WGS) entry which is preliminary data.</text>
</comment>
<dbReference type="EMBL" id="VDFQ02000001">
    <property type="protein sequence ID" value="KAA1424490.1"/>
    <property type="molecule type" value="Genomic_DNA"/>
</dbReference>
<reference evidence="2 3" key="1">
    <citation type="submission" date="2019-09" db="EMBL/GenBank/DDBJ databases">
        <title>Mumia zhuanghuii sp. nov. isolated from the intestinal contents of plateau pika (Ochotona curzoniae) in the Qinghai-Tibet plateau of China.</title>
        <authorList>
            <person name="Tian Z."/>
        </authorList>
    </citation>
    <scope>NUCLEOTIDE SEQUENCE [LARGE SCALE GENOMIC DNA]</scope>
    <source>
        <strain evidence="3">350</strain>
    </source>
</reference>
<dbReference type="PROSITE" id="PS51257">
    <property type="entry name" value="PROKAR_LIPOPROTEIN"/>
    <property type="match status" value="1"/>
</dbReference>
<keyword evidence="1" id="KW-0732">Signal</keyword>
<dbReference type="OrthoDB" id="3784660at2"/>
<dbReference type="Proteomes" id="UP000307768">
    <property type="component" value="Unassembled WGS sequence"/>
</dbReference>
<evidence type="ECO:0000313" key="2">
    <source>
        <dbReference type="EMBL" id="KAA1424490.1"/>
    </source>
</evidence>
<evidence type="ECO:0000313" key="3">
    <source>
        <dbReference type="Proteomes" id="UP000307768"/>
    </source>
</evidence>
<organism evidence="2 3">
    <name type="scientific">Mumia zhuanghuii</name>
    <dbReference type="NCBI Taxonomy" id="2585211"/>
    <lineage>
        <taxon>Bacteria</taxon>
        <taxon>Bacillati</taxon>
        <taxon>Actinomycetota</taxon>
        <taxon>Actinomycetes</taxon>
        <taxon>Propionibacteriales</taxon>
        <taxon>Nocardioidaceae</taxon>
        <taxon>Mumia</taxon>
    </lineage>
</organism>
<name>A0A5Q6S2G0_9ACTN</name>
<protein>
    <recommendedName>
        <fullName evidence="4">DUF2771 domain-containing protein</fullName>
    </recommendedName>
</protein>
<evidence type="ECO:0008006" key="4">
    <source>
        <dbReference type="Google" id="ProtNLM"/>
    </source>
</evidence>
<accession>A0A5Q6S2G0</accession>
<proteinExistence type="predicted"/>
<sequence length="168" mass="17018">MTMTLGKRGLAALALLALASPALAGCIGPDAPIGGSAVSLDPSGQVTFVVAPCGEDVADMTLVELDEDDPEAVDPTVGEWVADSPEDATVLTPAAPARGWTVEQDPGALSPDAVYDLSAGYSDGENGTGPATFRLSDVEGLAADQVVTGNHETMTRAAFEDWACSEPG</sequence>
<dbReference type="AlphaFoldDB" id="A0A5Q6S2G0"/>
<gene>
    <name evidence="2" type="ORF">FE697_000720</name>
</gene>